<name>X0V0E0_9ZZZZ</name>
<gene>
    <name evidence="1" type="ORF">S01H1_28006</name>
</gene>
<comment type="caution">
    <text evidence="1">The sequence shown here is derived from an EMBL/GenBank/DDBJ whole genome shotgun (WGS) entry which is preliminary data.</text>
</comment>
<proteinExistence type="predicted"/>
<evidence type="ECO:0000313" key="1">
    <source>
        <dbReference type="EMBL" id="GAF94125.1"/>
    </source>
</evidence>
<reference evidence="1" key="1">
    <citation type="journal article" date="2014" name="Front. Microbiol.">
        <title>High frequency of phylogenetically diverse reductive dehalogenase-homologous genes in deep subseafloor sedimentary metagenomes.</title>
        <authorList>
            <person name="Kawai M."/>
            <person name="Futagami T."/>
            <person name="Toyoda A."/>
            <person name="Takaki Y."/>
            <person name="Nishi S."/>
            <person name="Hori S."/>
            <person name="Arai W."/>
            <person name="Tsubouchi T."/>
            <person name="Morono Y."/>
            <person name="Uchiyama I."/>
            <person name="Ito T."/>
            <person name="Fujiyama A."/>
            <person name="Inagaki F."/>
            <person name="Takami H."/>
        </authorList>
    </citation>
    <scope>NUCLEOTIDE SEQUENCE</scope>
    <source>
        <strain evidence="1">Expedition CK06-06</strain>
    </source>
</reference>
<dbReference type="EMBL" id="BARS01017092">
    <property type="protein sequence ID" value="GAF94125.1"/>
    <property type="molecule type" value="Genomic_DNA"/>
</dbReference>
<sequence>VDGVWLVKDGLPDLDITKYLSPDELESAQQVCISEMEKDAEFILAERADYGDYLYQQRKDNLLTGDA</sequence>
<protein>
    <submittedName>
        <fullName evidence="1">Uncharacterized protein</fullName>
    </submittedName>
</protein>
<accession>X0V0E0</accession>
<feature type="non-terminal residue" evidence="1">
    <location>
        <position position="1"/>
    </location>
</feature>
<dbReference type="AlphaFoldDB" id="X0V0E0"/>
<organism evidence="1">
    <name type="scientific">marine sediment metagenome</name>
    <dbReference type="NCBI Taxonomy" id="412755"/>
    <lineage>
        <taxon>unclassified sequences</taxon>
        <taxon>metagenomes</taxon>
        <taxon>ecological metagenomes</taxon>
    </lineage>
</organism>